<comment type="subcellular location">
    <subcellularLocation>
        <location evidence="1">Nucleus</location>
    </subcellularLocation>
</comment>
<dbReference type="PROSITE" id="PS50066">
    <property type="entry name" value="MADS_BOX_2"/>
    <property type="match status" value="1"/>
</dbReference>
<evidence type="ECO:0000313" key="8">
    <source>
        <dbReference type="EMBL" id="KAF4124637.1"/>
    </source>
</evidence>
<keyword evidence="9" id="KW-1185">Reference proteome</keyword>
<keyword evidence="4" id="KW-0804">Transcription</keyword>
<dbReference type="SUPFAM" id="SSF55455">
    <property type="entry name" value="SRF-like"/>
    <property type="match status" value="1"/>
</dbReference>
<dbReference type="InterPro" id="IPR050142">
    <property type="entry name" value="MADS-box/MEF2_TF"/>
</dbReference>
<dbReference type="SMART" id="SM00432">
    <property type="entry name" value="MADS"/>
    <property type="match status" value="1"/>
</dbReference>
<dbReference type="AlphaFoldDB" id="A0A9P5D379"/>
<dbReference type="GO" id="GO:0046983">
    <property type="term" value="F:protein dimerization activity"/>
    <property type="evidence" value="ECO:0007669"/>
    <property type="project" value="InterPro"/>
</dbReference>
<dbReference type="InterPro" id="IPR002100">
    <property type="entry name" value="TF_MADSbox"/>
</dbReference>
<dbReference type="OrthoDB" id="2284405at2759"/>
<dbReference type="Proteomes" id="UP000749293">
    <property type="component" value="Unassembled WGS sequence"/>
</dbReference>
<dbReference type="RefSeq" id="XP_035323289.1">
    <property type="nucleotide sequence ID" value="XM_035467277.1"/>
</dbReference>
<keyword evidence="5" id="KW-0539">Nucleus</keyword>
<dbReference type="PRINTS" id="PR00404">
    <property type="entry name" value="MADSDOMAIN"/>
</dbReference>
<keyword evidence="3" id="KW-0238">DNA-binding</keyword>
<dbReference type="GO" id="GO:0000987">
    <property type="term" value="F:cis-regulatory region sequence-specific DNA binding"/>
    <property type="evidence" value="ECO:0007669"/>
    <property type="project" value="InterPro"/>
</dbReference>
<dbReference type="GO" id="GO:0045944">
    <property type="term" value="P:positive regulation of transcription by RNA polymerase II"/>
    <property type="evidence" value="ECO:0007669"/>
    <property type="project" value="InterPro"/>
</dbReference>
<evidence type="ECO:0000256" key="6">
    <source>
        <dbReference type="SAM" id="MobiDB-lite"/>
    </source>
</evidence>
<dbReference type="InterPro" id="IPR033897">
    <property type="entry name" value="SRF-like_MADS-box"/>
</dbReference>
<dbReference type="FunFam" id="3.40.1810.10:FF:000002">
    <property type="entry name" value="Serum response factor b"/>
    <property type="match status" value="1"/>
</dbReference>
<sequence>MADITDQHDQTSPNELDESQGNGNPGAPGTGPESRGVKRQRAAPADDDDDDDEKGNRERRKIEIKFISDKSRRHITFSKRKAGIMKKAYELSVLTGTQVLLLVVSETGLVYTFTTPKLQPLVTKAEGKNLIQACLNAPEPTSNDNGVDGPDQVDSPEEPPQPHMPPQAARPAGIPQNPHMPAGNYMPPNMSMDPQHAMAYQDYVQRNQGYPGGLPPQPGMPPNSHQS</sequence>
<evidence type="ECO:0000256" key="4">
    <source>
        <dbReference type="ARBA" id="ARBA00023163"/>
    </source>
</evidence>
<dbReference type="InterPro" id="IPR036879">
    <property type="entry name" value="TF_MADSbox_sf"/>
</dbReference>
<evidence type="ECO:0000256" key="3">
    <source>
        <dbReference type="ARBA" id="ARBA00023125"/>
    </source>
</evidence>
<protein>
    <recommendedName>
        <fullName evidence="7">MADS-box domain-containing protein</fullName>
    </recommendedName>
</protein>
<evidence type="ECO:0000256" key="5">
    <source>
        <dbReference type="ARBA" id="ARBA00023242"/>
    </source>
</evidence>
<feature type="domain" description="MADS-box" evidence="7">
    <location>
        <begin position="57"/>
        <end position="117"/>
    </location>
</feature>
<dbReference type="EMBL" id="JAANYQ010000004">
    <property type="protein sequence ID" value="KAF4124637.1"/>
    <property type="molecule type" value="Genomic_DNA"/>
</dbReference>
<evidence type="ECO:0000313" key="9">
    <source>
        <dbReference type="Proteomes" id="UP000749293"/>
    </source>
</evidence>
<dbReference type="Gene3D" id="3.40.1810.10">
    <property type="entry name" value="Transcription factor, MADS-box"/>
    <property type="match status" value="1"/>
</dbReference>
<dbReference type="GO" id="GO:0000981">
    <property type="term" value="F:DNA-binding transcription factor activity, RNA polymerase II-specific"/>
    <property type="evidence" value="ECO:0007669"/>
    <property type="project" value="InterPro"/>
</dbReference>
<evidence type="ECO:0000256" key="2">
    <source>
        <dbReference type="ARBA" id="ARBA00023015"/>
    </source>
</evidence>
<dbReference type="GO" id="GO:0005634">
    <property type="term" value="C:nucleus"/>
    <property type="evidence" value="ECO:0007669"/>
    <property type="project" value="UniProtKB-SubCell"/>
</dbReference>
<accession>A0A9P5D379</accession>
<dbReference type="PANTHER" id="PTHR48019">
    <property type="entry name" value="SERUM RESPONSE FACTOR HOMOLOG"/>
    <property type="match status" value="1"/>
</dbReference>
<reference evidence="8" key="1">
    <citation type="submission" date="2020-03" db="EMBL/GenBank/DDBJ databases">
        <title>Site-based positive gene gene selection in Geosmithia morbida across the United States reveals a broad range of putative effectors and factors for local host and environmental adapation.</title>
        <authorList>
            <person name="Onufrak A."/>
            <person name="Murdoch R.W."/>
            <person name="Gazis R."/>
            <person name="Huff M."/>
            <person name="Staton M."/>
            <person name="Klingeman W."/>
            <person name="Hadziabdic D."/>
        </authorList>
    </citation>
    <scope>NUCLEOTIDE SEQUENCE</scope>
    <source>
        <strain evidence="8">1262</strain>
    </source>
</reference>
<keyword evidence="2" id="KW-0805">Transcription regulation</keyword>
<name>A0A9P5D379_9HYPO</name>
<organism evidence="8 9">
    <name type="scientific">Geosmithia morbida</name>
    <dbReference type="NCBI Taxonomy" id="1094350"/>
    <lineage>
        <taxon>Eukaryota</taxon>
        <taxon>Fungi</taxon>
        <taxon>Dikarya</taxon>
        <taxon>Ascomycota</taxon>
        <taxon>Pezizomycotina</taxon>
        <taxon>Sordariomycetes</taxon>
        <taxon>Hypocreomycetidae</taxon>
        <taxon>Hypocreales</taxon>
        <taxon>Bionectriaceae</taxon>
        <taxon>Geosmithia</taxon>
    </lineage>
</organism>
<evidence type="ECO:0000256" key="1">
    <source>
        <dbReference type="ARBA" id="ARBA00004123"/>
    </source>
</evidence>
<dbReference type="CDD" id="cd00266">
    <property type="entry name" value="MADS_SRF_like"/>
    <property type="match status" value="1"/>
</dbReference>
<evidence type="ECO:0000259" key="7">
    <source>
        <dbReference type="PROSITE" id="PS50066"/>
    </source>
</evidence>
<dbReference type="PROSITE" id="PS00350">
    <property type="entry name" value="MADS_BOX_1"/>
    <property type="match status" value="1"/>
</dbReference>
<dbReference type="Pfam" id="PF00319">
    <property type="entry name" value="SRF-TF"/>
    <property type="match status" value="1"/>
</dbReference>
<proteinExistence type="predicted"/>
<dbReference type="GeneID" id="55971531"/>
<feature type="region of interest" description="Disordered" evidence="6">
    <location>
        <begin position="136"/>
        <end position="227"/>
    </location>
</feature>
<feature type="region of interest" description="Disordered" evidence="6">
    <location>
        <begin position="1"/>
        <end position="59"/>
    </location>
</feature>
<comment type="caution">
    <text evidence="8">The sequence shown here is derived from an EMBL/GenBank/DDBJ whole genome shotgun (WGS) entry which is preliminary data.</text>
</comment>
<gene>
    <name evidence="8" type="ORF">GMORB2_5303</name>
</gene>